<dbReference type="Pfam" id="PF00561">
    <property type="entry name" value="Abhydrolase_1"/>
    <property type="match status" value="1"/>
</dbReference>
<feature type="compositionally biased region" description="Polar residues" evidence="1">
    <location>
        <begin position="1"/>
        <end position="18"/>
    </location>
</feature>
<gene>
    <name evidence="3" type="ORF">GCM10011378_42330</name>
</gene>
<feature type="region of interest" description="Disordered" evidence="1">
    <location>
        <begin position="1"/>
        <end position="26"/>
    </location>
</feature>
<evidence type="ECO:0000256" key="1">
    <source>
        <dbReference type="SAM" id="MobiDB-lite"/>
    </source>
</evidence>
<dbReference type="PRINTS" id="PR00412">
    <property type="entry name" value="EPOXHYDRLASE"/>
</dbReference>
<organism evidence="3 4">
    <name type="scientific">Hymenobacter glacieicola</name>
    <dbReference type="NCBI Taxonomy" id="1562124"/>
    <lineage>
        <taxon>Bacteria</taxon>
        <taxon>Pseudomonadati</taxon>
        <taxon>Bacteroidota</taxon>
        <taxon>Cytophagia</taxon>
        <taxon>Cytophagales</taxon>
        <taxon>Hymenobacteraceae</taxon>
        <taxon>Hymenobacter</taxon>
    </lineage>
</organism>
<dbReference type="PANTHER" id="PTHR43798">
    <property type="entry name" value="MONOACYLGLYCEROL LIPASE"/>
    <property type="match status" value="1"/>
</dbReference>
<proteinExistence type="predicted"/>
<dbReference type="InterPro" id="IPR029058">
    <property type="entry name" value="AB_hydrolase_fold"/>
</dbReference>
<evidence type="ECO:0000313" key="4">
    <source>
        <dbReference type="Proteomes" id="UP000601361"/>
    </source>
</evidence>
<dbReference type="InterPro" id="IPR000639">
    <property type="entry name" value="Epox_hydrolase-like"/>
</dbReference>
<dbReference type="Gene3D" id="3.40.50.1820">
    <property type="entry name" value="alpha/beta hydrolase"/>
    <property type="match status" value="1"/>
</dbReference>
<name>A0ABQ1X672_9BACT</name>
<keyword evidence="4" id="KW-1185">Reference proteome</keyword>
<accession>A0ABQ1X672</accession>
<dbReference type="RefSeq" id="WP_188559854.1">
    <property type="nucleotide sequence ID" value="NZ_BMGS01000017.1"/>
</dbReference>
<dbReference type="InterPro" id="IPR050266">
    <property type="entry name" value="AB_hydrolase_sf"/>
</dbReference>
<dbReference type="PANTHER" id="PTHR43798:SF33">
    <property type="entry name" value="HYDROLASE, PUTATIVE (AFU_ORTHOLOGUE AFUA_2G14860)-RELATED"/>
    <property type="match status" value="1"/>
</dbReference>
<dbReference type="PRINTS" id="PR00111">
    <property type="entry name" value="ABHYDROLASE"/>
</dbReference>
<dbReference type="Proteomes" id="UP000601361">
    <property type="component" value="Unassembled WGS sequence"/>
</dbReference>
<dbReference type="EMBL" id="BMGS01000017">
    <property type="protein sequence ID" value="GGG61785.1"/>
    <property type="molecule type" value="Genomic_DNA"/>
</dbReference>
<evidence type="ECO:0000259" key="2">
    <source>
        <dbReference type="Pfam" id="PF00561"/>
    </source>
</evidence>
<dbReference type="SUPFAM" id="SSF53474">
    <property type="entry name" value="alpha/beta-Hydrolases"/>
    <property type="match status" value="1"/>
</dbReference>
<protein>
    <submittedName>
        <fullName evidence="3">Dehalogenase</fullName>
    </submittedName>
</protein>
<sequence>MQTFSSASPSPQQPTHSCQPAAPTQLGPYTDEELVKQLPGFSNHYATVNGIRLHYVAGGSGQALLCLPGWPQTWYSFHPIAQALARHYRVLLVDYRGMGSSDKPATGYDKKTMAHDVYELVQQLGLGKVLLLGHDIGGMVASSFAYNYPEATEKLVVLDGTHPSEGMMYMSMLPAPGTFGPRMDGNQPYIWWMAFNQVKGLPEKLLAGRFELLLDYLFAYVMKDESTMTAFDRAVYAAIYNQPENIRAANAWYQALGQDIQDAKEYAQLRLPVLGIASYVAHGTLQLGVPAMSTNARVVGLLNNGHYLFEENPQGVLAEVLPFLHEPGQPA</sequence>
<evidence type="ECO:0000313" key="3">
    <source>
        <dbReference type="EMBL" id="GGG61785.1"/>
    </source>
</evidence>
<reference evidence="4" key="1">
    <citation type="journal article" date="2019" name="Int. J. Syst. Evol. Microbiol.">
        <title>The Global Catalogue of Microorganisms (GCM) 10K type strain sequencing project: providing services to taxonomists for standard genome sequencing and annotation.</title>
        <authorList>
            <consortium name="The Broad Institute Genomics Platform"/>
            <consortium name="The Broad Institute Genome Sequencing Center for Infectious Disease"/>
            <person name="Wu L."/>
            <person name="Ma J."/>
        </authorList>
    </citation>
    <scope>NUCLEOTIDE SEQUENCE [LARGE SCALE GENOMIC DNA]</scope>
    <source>
        <strain evidence="4">CGMCC 1.12990</strain>
    </source>
</reference>
<feature type="domain" description="AB hydrolase-1" evidence="2">
    <location>
        <begin position="63"/>
        <end position="163"/>
    </location>
</feature>
<comment type="caution">
    <text evidence="3">The sequence shown here is derived from an EMBL/GenBank/DDBJ whole genome shotgun (WGS) entry which is preliminary data.</text>
</comment>
<dbReference type="InterPro" id="IPR000073">
    <property type="entry name" value="AB_hydrolase_1"/>
</dbReference>